<dbReference type="PROSITE" id="PS51006">
    <property type="entry name" value="PABS_2"/>
    <property type="match status" value="1"/>
</dbReference>
<proteinExistence type="inferred from homology"/>
<dbReference type="InterPro" id="IPR001045">
    <property type="entry name" value="Spermi_synthase"/>
</dbReference>
<evidence type="ECO:0000313" key="9">
    <source>
        <dbReference type="Proteomes" id="UP000011864"/>
    </source>
</evidence>
<reference evidence="8 9" key="1">
    <citation type="journal article" date="2013" name="Genome Announc.">
        <title>Complete Genome Sequence of Glaciecola psychrophila Strain 170T.</title>
        <authorList>
            <person name="Yin J."/>
            <person name="Chen J."/>
            <person name="Liu G."/>
            <person name="Yu Y."/>
            <person name="Song L."/>
            <person name="Wang X."/>
            <person name="Qu X."/>
        </authorList>
    </citation>
    <scope>NUCLEOTIDE SEQUENCE [LARGE SCALE GENOMIC DNA]</scope>
    <source>
        <strain evidence="8 9">170</strain>
    </source>
</reference>
<dbReference type="EMBL" id="CP003837">
    <property type="protein sequence ID" value="AGH44799.1"/>
    <property type="molecule type" value="Genomic_DNA"/>
</dbReference>
<comment type="subcellular location">
    <subcellularLocation>
        <location evidence="5">Cell membrane</location>
        <topology evidence="5">Multi-pass membrane protein</topology>
    </subcellularLocation>
</comment>
<dbReference type="HAMAP" id="MF_00198">
    <property type="entry name" value="Spermidine_synth"/>
    <property type="match status" value="1"/>
</dbReference>
<dbReference type="InterPro" id="IPR029063">
    <property type="entry name" value="SAM-dependent_MTases_sf"/>
</dbReference>
<feature type="binding site" evidence="5">
    <location>
        <position position="311"/>
    </location>
    <ligand>
        <name>spermidine</name>
        <dbReference type="ChEBI" id="CHEBI:57834"/>
    </ligand>
</feature>
<feature type="transmembrane region" description="Helical" evidence="5">
    <location>
        <begin position="120"/>
        <end position="139"/>
    </location>
</feature>
<dbReference type="Gene3D" id="3.40.50.150">
    <property type="entry name" value="Vaccinia Virus protein VP39"/>
    <property type="match status" value="1"/>
</dbReference>
<feature type="transmembrane region" description="Helical" evidence="5">
    <location>
        <begin position="88"/>
        <end position="108"/>
    </location>
</feature>
<sequence length="523" mass="59250">MGQFDMSTDQTDLPENQLQQKQSATLIYAAFIAGLCSIIYELLIATTVSYFMGDSVKFFSLTIGLYMAAMGLGSYMSKFITDKLLQRFVIAEILLGFIGGISIPLLYFTYTTTSLFYPTYVLLTLCIGFLIGLEIPFLTRLMENYQVLKSNIANILSFDYLGALIATIAFPFFLLPVLGIYQSSLLFGLINMSIATVVLYSYRKSLGKTGKRLQLLTAAMSLVILVMLVFSSQALKHWDQMLYNGRIVHSEQTPYQKITLTMSKDDLRLYLNGVLQFSSVDEYRYHESLVIVPMILADKPIKRVLVLGAGDGLAVRELLKYPEIEQIVLVDLDARMTQLAKNNPHLVDINLASLDNKKVQVVIDDAFVFLEKNKQAFDLIINDLPDPNTISLSRLYSKQYYRLAKSNLTSDGIMVTQATSPFFVKPAFWSIVKTIEAAGFAHTYPYHTNIPSFGDWGFVLSTLHPIDLIPKRPIENSLFLTQESMPSMFVFEKDVQRIDVEINQIDKPVVLDYYLNSWRYFSD</sequence>
<evidence type="ECO:0000256" key="2">
    <source>
        <dbReference type="ARBA" id="ARBA00022679"/>
    </source>
</evidence>
<dbReference type="eggNOG" id="COG4262">
    <property type="taxonomic scope" value="Bacteria"/>
</dbReference>
<feature type="transmembrane region" description="Helical" evidence="5">
    <location>
        <begin position="213"/>
        <end position="231"/>
    </location>
</feature>
<dbReference type="OrthoDB" id="9793120at2"/>
<keyword evidence="5" id="KW-0812">Transmembrane</keyword>
<comment type="subunit">
    <text evidence="5">Homodimer or homotetramer.</text>
</comment>
<feature type="binding site" evidence="5">
    <location>
        <position position="256"/>
    </location>
    <ligand>
        <name>S-methyl-5'-thioadenosine</name>
        <dbReference type="ChEBI" id="CHEBI:17509"/>
    </ligand>
</feature>
<dbReference type="GO" id="GO:0004766">
    <property type="term" value="F:spermidine synthase activity"/>
    <property type="evidence" value="ECO:0007669"/>
    <property type="project" value="UniProtKB-UniRule"/>
</dbReference>
<evidence type="ECO:0000259" key="7">
    <source>
        <dbReference type="PROSITE" id="PS51006"/>
    </source>
</evidence>
<dbReference type="InterPro" id="IPR030374">
    <property type="entry name" value="PABS"/>
</dbReference>
<gene>
    <name evidence="5" type="primary">speE</name>
    <name evidence="8" type="ORF">C427_2690</name>
</gene>
<dbReference type="AlphaFoldDB" id="K7A5Q3"/>
<evidence type="ECO:0000256" key="5">
    <source>
        <dbReference type="HAMAP-Rule" id="MF_00198"/>
    </source>
</evidence>
<dbReference type="Proteomes" id="UP000011864">
    <property type="component" value="Chromosome"/>
</dbReference>
<accession>K7A5Q3</accession>
<keyword evidence="5" id="KW-1003">Cell membrane</keyword>
<comment type="caution">
    <text evidence="5">Lacks conserved residue(s) required for the propagation of feature annotation.</text>
</comment>
<dbReference type="PANTHER" id="PTHR43317">
    <property type="entry name" value="THERMOSPERMINE SYNTHASE ACAULIS5"/>
    <property type="match status" value="1"/>
</dbReference>
<dbReference type="SUPFAM" id="SSF53335">
    <property type="entry name" value="S-adenosyl-L-methionine-dependent methyltransferases"/>
    <property type="match status" value="1"/>
</dbReference>
<protein>
    <recommendedName>
        <fullName evidence="5">Polyamine aminopropyltransferase</fullName>
    </recommendedName>
    <alternativeName>
        <fullName evidence="5">Putrescine aminopropyltransferase</fullName>
        <shortName evidence="5">PAPT</shortName>
    </alternativeName>
    <alternativeName>
        <fullName evidence="5">Spermidine synthase</fullName>
        <shortName evidence="5">SPDS</shortName>
        <shortName evidence="5">SPDSY</shortName>
        <ecNumber evidence="5">2.5.1.16</ecNumber>
    </alternativeName>
</protein>
<dbReference type="SUPFAM" id="SSF103473">
    <property type="entry name" value="MFS general substrate transporter"/>
    <property type="match status" value="1"/>
</dbReference>
<feature type="transmembrane region" description="Helical" evidence="5">
    <location>
        <begin position="26"/>
        <end position="52"/>
    </location>
</feature>
<dbReference type="EC" id="2.5.1.16" evidence="5"/>
<keyword evidence="4 5" id="KW-0620">Polyamine biosynthesis</keyword>
<evidence type="ECO:0000256" key="6">
    <source>
        <dbReference type="PROSITE-ProRule" id="PRU00354"/>
    </source>
</evidence>
<keyword evidence="3 5" id="KW-0745">Spermidine biosynthesis</keyword>
<comment type="similarity">
    <text evidence="1 5">Belongs to the spermidine/spermine synthase family.</text>
</comment>
<feature type="transmembrane region" description="Helical" evidence="5">
    <location>
        <begin position="58"/>
        <end position="76"/>
    </location>
</feature>
<dbReference type="KEGG" id="gps:C427_2690"/>
<evidence type="ECO:0000313" key="8">
    <source>
        <dbReference type="EMBL" id="AGH44799.1"/>
    </source>
</evidence>
<dbReference type="GO" id="GO:0005886">
    <property type="term" value="C:plasma membrane"/>
    <property type="evidence" value="ECO:0007669"/>
    <property type="project" value="UniProtKB-SubCell"/>
</dbReference>
<dbReference type="GO" id="GO:0008295">
    <property type="term" value="P:spermidine biosynthetic process"/>
    <property type="evidence" value="ECO:0007669"/>
    <property type="project" value="UniProtKB-UniRule"/>
</dbReference>
<evidence type="ECO:0000256" key="3">
    <source>
        <dbReference type="ARBA" id="ARBA00023066"/>
    </source>
</evidence>
<dbReference type="CDD" id="cd02440">
    <property type="entry name" value="AdoMet_MTases"/>
    <property type="match status" value="1"/>
</dbReference>
<name>K7A5Q3_9ALTE</name>
<dbReference type="STRING" id="1129794.C427_2690"/>
<dbReference type="GO" id="GO:0010487">
    <property type="term" value="F:thermospermine synthase activity"/>
    <property type="evidence" value="ECO:0007669"/>
    <property type="project" value="UniProtKB-ARBA"/>
</dbReference>
<feature type="active site" description="Proton acceptor" evidence="5 6">
    <location>
        <position position="383"/>
    </location>
</feature>
<comment type="catalytic activity">
    <reaction evidence="5">
        <text>S-adenosyl 3-(methylsulfanyl)propylamine + putrescine = S-methyl-5'-thioadenosine + spermidine + H(+)</text>
        <dbReference type="Rhea" id="RHEA:12721"/>
        <dbReference type="ChEBI" id="CHEBI:15378"/>
        <dbReference type="ChEBI" id="CHEBI:17509"/>
        <dbReference type="ChEBI" id="CHEBI:57443"/>
        <dbReference type="ChEBI" id="CHEBI:57834"/>
        <dbReference type="ChEBI" id="CHEBI:326268"/>
        <dbReference type="EC" id="2.5.1.16"/>
    </reaction>
</comment>
<dbReference type="Pfam" id="PF01564">
    <property type="entry name" value="Spermine_synth"/>
    <property type="match status" value="1"/>
</dbReference>
<dbReference type="PANTHER" id="PTHR43317:SF1">
    <property type="entry name" value="THERMOSPERMINE SYNTHASE ACAULIS5"/>
    <property type="match status" value="1"/>
</dbReference>
<evidence type="ECO:0000256" key="1">
    <source>
        <dbReference type="ARBA" id="ARBA00007867"/>
    </source>
</evidence>
<comment type="function">
    <text evidence="5">Catalyzes the irreversible transfer of a propylamine group from the amino donor S-adenosylmethioninamine (decarboxy-AdoMet) to putrescine (1,4-diaminobutane) to yield spermidine.</text>
</comment>
<organism evidence="8 9">
    <name type="scientific">Paraglaciecola psychrophila 170</name>
    <dbReference type="NCBI Taxonomy" id="1129794"/>
    <lineage>
        <taxon>Bacteria</taxon>
        <taxon>Pseudomonadati</taxon>
        <taxon>Pseudomonadota</taxon>
        <taxon>Gammaproteobacteria</taxon>
        <taxon>Alteromonadales</taxon>
        <taxon>Alteromonadaceae</taxon>
        <taxon>Paraglaciecola</taxon>
    </lineage>
</organism>
<keyword evidence="5" id="KW-1133">Transmembrane helix</keyword>
<comment type="pathway">
    <text evidence="5">Amine and polyamine biosynthesis; spermidine biosynthesis; spermidine from putrescine: step 1/1.</text>
</comment>
<feature type="transmembrane region" description="Helical" evidence="5">
    <location>
        <begin position="151"/>
        <end position="174"/>
    </location>
</feature>
<feature type="transmembrane region" description="Helical" evidence="5">
    <location>
        <begin position="180"/>
        <end position="201"/>
    </location>
</feature>
<keyword evidence="5" id="KW-0472">Membrane</keyword>
<feature type="domain" description="PABS" evidence="7">
    <location>
        <begin position="227"/>
        <end position="463"/>
    </location>
</feature>
<feature type="binding site" evidence="5">
    <location>
        <position position="286"/>
    </location>
    <ligand>
        <name>spermidine</name>
        <dbReference type="ChEBI" id="CHEBI:57834"/>
    </ligand>
</feature>
<dbReference type="InterPro" id="IPR036259">
    <property type="entry name" value="MFS_trans_sf"/>
</dbReference>
<evidence type="ECO:0000256" key="4">
    <source>
        <dbReference type="ARBA" id="ARBA00023115"/>
    </source>
</evidence>
<dbReference type="NCBIfam" id="NF002956">
    <property type="entry name" value="PRK03612.1"/>
    <property type="match status" value="1"/>
</dbReference>
<dbReference type="UniPathway" id="UPA00248">
    <property type="reaction ID" value="UER00314"/>
</dbReference>
<dbReference type="HOGENOM" id="CLU_034289_1_0_6"/>
<feature type="binding site" evidence="5">
    <location>
        <begin position="365"/>
        <end position="366"/>
    </location>
    <ligand>
        <name>S-methyl-5'-thioadenosine</name>
        <dbReference type="ChEBI" id="CHEBI:17509"/>
    </ligand>
</feature>
<feature type="binding site" evidence="5">
    <location>
        <position position="331"/>
    </location>
    <ligand>
        <name>S-methyl-5'-thioadenosine</name>
        <dbReference type="ChEBI" id="CHEBI:17509"/>
    </ligand>
</feature>
<keyword evidence="9" id="KW-1185">Reference proteome</keyword>
<keyword evidence="2 5" id="KW-0808">Transferase</keyword>
<dbReference type="PATRIC" id="fig|1129794.4.peg.2671"/>